<dbReference type="SUPFAM" id="SSF51735">
    <property type="entry name" value="NAD(P)-binding Rossmann-fold domains"/>
    <property type="match status" value="1"/>
</dbReference>
<gene>
    <name evidence="2" type="ORF">D3M59_07545</name>
</gene>
<keyword evidence="3" id="KW-1185">Reference proteome</keyword>
<dbReference type="Gene3D" id="3.40.50.720">
    <property type="entry name" value="NAD(P)-binding Rossmann-like Domain"/>
    <property type="match status" value="1"/>
</dbReference>
<evidence type="ECO:0000313" key="2">
    <source>
        <dbReference type="EMBL" id="RIX29458.1"/>
    </source>
</evidence>
<dbReference type="Proteomes" id="UP000285023">
    <property type="component" value="Unassembled WGS sequence"/>
</dbReference>
<feature type="domain" description="NAD-dependent epimerase/dehydratase" evidence="1">
    <location>
        <begin position="1"/>
        <end position="185"/>
    </location>
</feature>
<dbReference type="PANTHER" id="PTHR48079">
    <property type="entry name" value="PROTEIN YEEZ"/>
    <property type="match status" value="1"/>
</dbReference>
<name>A0A418Q0J2_9SPHN</name>
<dbReference type="InterPro" id="IPR051783">
    <property type="entry name" value="NAD(P)-dependent_oxidoreduct"/>
</dbReference>
<dbReference type="GO" id="GO:0004029">
    <property type="term" value="F:aldehyde dehydrogenase (NAD+) activity"/>
    <property type="evidence" value="ECO:0007669"/>
    <property type="project" value="TreeGrafter"/>
</dbReference>
<accession>A0A418Q0J2</accession>
<evidence type="ECO:0000313" key="3">
    <source>
        <dbReference type="Proteomes" id="UP000285023"/>
    </source>
</evidence>
<dbReference type="Pfam" id="PF01370">
    <property type="entry name" value="Epimerase"/>
    <property type="match status" value="1"/>
</dbReference>
<dbReference type="OrthoDB" id="9814124at2"/>
<dbReference type="InterPro" id="IPR001509">
    <property type="entry name" value="Epimerase_deHydtase"/>
</dbReference>
<dbReference type="GO" id="GO:0005737">
    <property type="term" value="C:cytoplasm"/>
    <property type="evidence" value="ECO:0007669"/>
    <property type="project" value="TreeGrafter"/>
</dbReference>
<dbReference type="EMBL" id="QXTF01000002">
    <property type="protein sequence ID" value="RIX29458.1"/>
    <property type="molecule type" value="Genomic_DNA"/>
</dbReference>
<proteinExistence type="predicted"/>
<comment type="caution">
    <text evidence="2">The sequence shown here is derived from an EMBL/GenBank/DDBJ whole genome shotgun (WGS) entry which is preliminary data.</text>
</comment>
<protein>
    <submittedName>
        <fullName evidence="2">NAD-dependent epimerase/dehydratase family protein</fullName>
    </submittedName>
</protein>
<evidence type="ECO:0000259" key="1">
    <source>
        <dbReference type="Pfam" id="PF01370"/>
    </source>
</evidence>
<reference evidence="2 3" key="1">
    <citation type="submission" date="2018-09" db="EMBL/GenBank/DDBJ databases">
        <title>Sphingomonas sp. DAC4.</title>
        <authorList>
            <person name="Seo T."/>
        </authorList>
    </citation>
    <scope>NUCLEOTIDE SEQUENCE [LARGE SCALE GENOMIC DNA]</scope>
    <source>
        <strain evidence="2 3">DAC4</strain>
    </source>
</reference>
<sequence>MTGGTGFVGSRLIDLALQSGHAVRALTRRPHSDRDGVEWIAGSLEDQAGLDRLAEGVDAVIHVAGVINAQDAPGFEAGNVAGTQRMLDAAKRVGVSRFVHVSSLAAREPGLSLYGASKARSEELVEAAPLSSAIVRPPAVYGPGDRETLELFRMANRGLVLLPPGGRLSVVHVDDLSRLLLALAAPATPGPALVEPDDAREGGWTHHEFGKALGRAVGRKVVTLSTPRAFLRAGAALDRMVRGERAKLTPDRVNYFCHPDWAVHPARGAPAELWTPQIDTQQGLADTARWYRQHGWL</sequence>
<dbReference type="AlphaFoldDB" id="A0A418Q0J2"/>
<dbReference type="PANTHER" id="PTHR48079:SF6">
    <property type="entry name" value="NAD(P)-BINDING DOMAIN-CONTAINING PROTEIN-RELATED"/>
    <property type="match status" value="1"/>
</dbReference>
<organism evidence="2 3">
    <name type="scientific">Sphingomonas edaphi</name>
    <dbReference type="NCBI Taxonomy" id="2315689"/>
    <lineage>
        <taxon>Bacteria</taxon>
        <taxon>Pseudomonadati</taxon>
        <taxon>Pseudomonadota</taxon>
        <taxon>Alphaproteobacteria</taxon>
        <taxon>Sphingomonadales</taxon>
        <taxon>Sphingomonadaceae</taxon>
        <taxon>Sphingomonas</taxon>
    </lineage>
</organism>
<dbReference type="InterPro" id="IPR036291">
    <property type="entry name" value="NAD(P)-bd_dom_sf"/>
</dbReference>